<keyword evidence="4" id="KW-0663">Pyridoxal phosphate</keyword>
<evidence type="ECO:0000313" key="6">
    <source>
        <dbReference type="EMBL" id="GAG98829.1"/>
    </source>
</evidence>
<reference evidence="6" key="1">
    <citation type="journal article" date="2014" name="Front. Microbiol.">
        <title>High frequency of phylogenetically diverse reductive dehalogenase-homologous genes in deep subseafloor sedimentary metagenomes.</title>
        <authorList>
            <person name="Kawai M."/>
            <person name="Futagami T."/>
            <person name="Toyoda A."/>
            <person name="Takaki Y."/>
            <person name="Nishi S."/>
            <person name="Hori S."/>
            <person name="Arai W."/>
            <person name="Tsubouchi T."/>
            <person name="Morono Y."/>
            <person name="Uchiyama I."/>
            <person name="Ito T."/>
            <person name="Fujiyama A."/>
            <person name="Inagaki F."/>
            <person name="Takami H."/>
        </authorList>
    </citation>
    <scope>NUCLEOTIDE SEQUENCE</scope>
    <source>
        <strain evidence="6">Expedition CK06-06</strain>
    </source>
</reference>
<name>X1BSW6_9ZZZZ</name>
<dbReference type="InterPro" id="IPR004839">
    <property type="entry name" value="Aminotransferase_I/II_large"/>
</dbReference>
<protein>
    <recommendedName>
        <fullName evidence="5">Aminotransferase class I/classII large domain-containing protein</fullName>
    </recommendedName>
</protein>
<evidence type="ECO:0000256" key="2">
    <source>
        <dbReference type="ARBA" id="ARBA00022576"/>
    </source>
</evidence>
<feature type="non-terminal residue" evidence="6">
    <location>
        <position position="120"/>
    </location>
</feature>
<comment type="caution">
    <text evidence="6">The sequence shown here is derived from an EMBL/GenBank/DDBJ whole genome shotgun (WGS) entry which is preliminary data.</text>
</comment>
<dbReference type="InterPro" id="IPR050859">
    <property type="entry name" value="Class-I_PLP-dep_aminotransf"/>
</dbReference>
<dbReference type="PANTHER" id="PTHR42790">
    <property type="entry name" value="AMINOTRANSFERASE"/>
    <property type="match status" value="1"/>
</dbReference>
<dbReference type="GO" id="GO:0030170">
    <property type="term" value="F:pyridoxal phosphate binding"/>
    <property type="evidence" value="ECO:0007669"/>
    <property type="project" value="InterPro"/>
</dbReference>
<proteinExistence type="predicted"/>
<dbReference type="InterPro" id="IPR015421">
    <property type="entry name" value="PyrdxlP-dep_Trfase_major"/>
</dbReference>
<feature type="domain" description="Aminotransferase class I/classII large" evidence="5">
    <location>
        <begin position="61"/>
        <end position="120"/>
    </location>
</feature>
<dbReference type="PANTHER" id="PTHR42790:SF19">
    <property type="entry name" value="KYNURENINE_ALPHA-AMINOADIPATE AMINOTRANSFERASE, MITOCHONDRIAL"/>
    <property type="match status" value="1"/>
</dbReference>
<dbReference type="Gene3D" id="3.40.640.10">
    <property type="entry name" value="Type I PLP-dependent aspartate aminotransferase-like (Major domain)"/>
    <property type="match status" value="1"/>
</dbReference>
<evidence type="ECO:0000256" key="1">
    <source>
        <dbReference type="ARBA" id="ARBA00001933"/>
    </source>
</evidence>
<dbReference type="Gene3D" id="3.90.1150.10">
    <property type="entry name" value="Aspartate Aminotransferase, domain 1"/>
    <property type="match status" value="1"/>
</dbReference>
<organism evidence="6">
    <name type="scientific">marine sediment metagenome</name>
    <dbReference type="NCBI Taxonomy" id="412755"/>
    <lineage>
        <taxon>unclassified sequences</taxon>
        <taxon>metagenomes</taxon>
        <taxon>ecological metagenomes</taxon>
    </lineage>
</organism>
<sequence>MVVNIDRLFSKRATRFRSSEIRELLKLTQTPEMISFAGGLPNPLAFPVDIIHECIDKIFKENIEEALQYGTTEGLTSLRGVLAERMKKDHHINCELHDILITSGAQQALSLAAMCFLDPG</sequence>
<comment type="cofactor">
    <cofactor evidence="1">
        <name>pyridoxal 5'-phosphate</name>
        <dbReference type="ChEBI" id="CHEBI:597326"/>
    </cofactor>
</comment>
<dbReference type="Pfam" id="PF00155">
    <property type="entry name" value="Aminotran_1_2"/>
    <property type="match status" value="1"/>
</dbReference>
<keyword evidence="2" id="KW-0032">Aminotransferase</keyword>
<dbReference type="InterPro" id="IPR015422">
    <property type="entry name" value="PyrdxlP-dep_Trfase_small"/>
</dbReference>
<evidence type="ECO:0000256" key="4">
    <source>
        <dbReference type="ARBA" id="ARBA00022898"/>
    </source>
</evidence>
<evidence type="ECO:0000259" key="5">
    <source>
        <dbReference type="Pfam" id="PF00155"/>
    </source>
</evidence>
<gene>
    <name evidence="6" type="ORF">S01H4_37260</name>
</gene>
<dbReference type="SUPFAM" id="SSF53383">
    <property type="entry name" value="PLP-dependent transferases"/>
    <property type="match status" value="1"/>
</dbReference>
<accession>X1BSW6</accession>
<evidence type="ECO:0000256" key="3">
    <source>
        <dbReference type="ARBA" id="ARBA00022679"/>
    </source>
</evidence>
<dbReference type="InterPro" id="IPR015424">
    <property type="entry name" value="PyrdxlP-dep_Trfase"/>
</dbReference>
<dbReference type="GO" id="GO:1901605">
    <property type="term" value="P:alpha-amino acid metabolic process"/>
    <property type="evidence" value="ECO:0007669"/>
    <property type="project" value="TreeGrafter"/>
</dbReference>
<dbReference type="AlphaFoldDB" id="X1BSW6"/>
<dbReference type="GO" id="GO:0008483">
    <property type="term" value="F:transaminase activity"/>
    <property type="evidence" value="ECO:0007669"/>
    <property type="project" value="UniProtKB-KW"/>
</dbReference>
<dbReference type="EMBL" id="BART01019998">
    <property type="protein sequence ID" value="GAG98829.1"/>
    <property type="molecule type" value="Genomic_DNA"/>
</dbReference>
<keyword evidence="3" id="KW-0808">Transferase</keyword>